<evidence type="ECO:0000256" key="7">
    <source>
        <dbReference type="ARBA" id="ARBA00023054"/>
    </source>
</evidence>
<reference evidence="11" key="1">
    <citation type="journal article" date="2021" name="New Phytol.">
        <title>Evolutionary innovations through gain and loss of genes in the ectomycorrhizal Boletales.</title>
        <authorList>
            <person name="Wu G."/>
            <person name="Miyauchi S."/>
            <person name="Morin E."/>
            <person name="Kuo A."/>
            <person name="Drula E."/>
            <person name="Varga T."/>
            <person name="Kohler A."/>
            <person name="Feng B."/>
            <person name="Cao Y."/>
            <person name="Lipzen A."/>
            <person name="Daum C."/>
            <person name="Hundley H."/>
            <person name="Pangilinan J."/>
            <person name="Johnson J."/>
            <person name="Barry K."/>
            <person name="LaButti K."/>
            <person name="Ng V."/>
            <person name="Ahrendt S."/>
            <person name="Min B."/>
            <person name="Choi I.G."/>
            <person name="Park H."/>
            <person name="Plett J.M."/>
            <person name="Magnuson J."/>
            <person name="Spatafora J.W."/>
            <person name="Nagy L.G."/>
            <person name="Henrissat B."/>
            <person name="Grigoriev I.V."/>
            <person name="Yang Z.L."/>
            <person name="Xu J."/>
            <person name="Martin F.M."/>
        </authorList>
    </citation>
    <scope>NUCLEOTIDE SEQUENCE</scope>
    <source>
        <strain evidence="11">KKN 215</strain>
    </source>
</reference>
<evidence type="ECO:0000256" key="2">
    <source>
        <dbReference type="ARBA" id="ARBA00004300"/>
    </source>
</evidence>
<gene>
    <name evidence="11" type="ORF">BXZ70DRAFT_473375</name>
</gene>
<evidence type="ECO:0000256" key="1">
    <source>
        <dbReference type="ARBA" id="ARBA00004282"/>
    </source>
</evidence>
<evidence type="ECO:0000313" key="11">
    <source>
        <dbReference type="EMBL" id="KAH8091643.1"/>
    </source>
</evidence>
<protein>
    <submittedName>
        <fullName evidence="11">Afadin and alpha-actinin-binding-domain-containing protein</fullName>
    </submittedName>
</protein>
<keyword evidence="4" id="KW-0963">Cytoplasm</keyword>
<dbReference type="InterPro" id="IPR052300">
    <property type="entry name" value="Adhesion_Centrosome_assoc"/>
</dbReference>
<keyword evidence="6" id="KW-0965">Cell junction</keyword>
<name>A0A8K0UJE7_9AGAR</name>
<feature type="coiled-coil region" evidence="9">
    <location>
        <begin position="343"/>
        <end position="425"/>
    </location>
</feature>
<keyword evidence="12" id="KW-1185">Reference proteome</keyword>
<sequence length="858" mass="92762">MATTPKKTVVHWALDASLSDFGSPFSEASSAESSSSTSSLQYINAQLIAHGFTQHPGLSLDGMQKEDSERLVKCLLGMLSQRIEDMSRTEDFGAKIRTLSYEHERLNSMYKTALDRAGNAEREMNTHKSRLASANLALQNSESAHKRTTAELQRLRTTVQGLRAQHATELKKVEKEKERVMERWSKLADSQAKHGSSPSGLTIANLSVVEASDVQLRGKGQGFLEIALEQAEKSRNDLADETRTLRGLVHSTANELQRIVYTARKLSSSEPVEEPAPISSASLFPLSPPKAAQDKLNSLLASTKELSERFAQSHAISQSSSGASSAFSKQEAIAKEQVDRAEVVKLQTVIKTLRKDLDEAQKQSATYAAQAQDLLDRFTNEQQLAQENAKNPAANQEQELLDEQRQELEEDRRKFTEAAVKLGKDKAALEAERIRFLEERRSWQLETLLNEHPKTAPVASTSSFTPPDPPPLDDILDDIPPRSPRKSPRKVSHKARTGSVLGKAEKKTTRISRRSSGLGALSPRKQTKVIPAFETEVVPSAVPEFKLSMTPTKAQQPPRTSAFVLPPPSPAASFNVQDGILSSAFESSIPKSDIPPGPSIPGSQSDDVITRTSSQPTASSSTIPVSSSAPTIGSNDAPQGQNVPNTPLARRPFPVAKPFAMHMVHAYSPVKPSPLSRILMMATSPESPDNLRIPSLGSLTEETDMSPDISPTPGQPLTYPATRSLAAELGVSDDDVGDSEEVPLREKKPRANVGQRGAATKDTKGKGRADDRRTGTSRSRATTVTLEKENKVKRSRAVVVTAGVVKKSSRTTAATTSATKATSSDLVGTAQPKIVPKVKGGARRVPIGSAEAAPGWKG</sequence>
<dbReference type="Pfam" id="PF11559">
    <property type="entry name" value="ADIP"/>
    <property type="match status" value="1"/>
</dbReference>
<feature type="region of interest" description="Disordered" evidence="10">
    <location>
        <begin position="452"/>
        <end position="523"/>
    </location>
</feature>
<dbReference type="GO" id="GO:0007155">
    <property type="term" value="P:cell adhesion"/>
    <property type="evidence" value="ECO:0007669"/>
    <property type="project" value="UniProtKB-KW"/>
</dbReference>
<proteinExistence type="inferred from homology"/>
<evidence type="ECO:0000256" key="9">
    <source>
        <dbReference type="SAM" id="Coils"/>
    </source>
</evidence>
<evidence type="ECO:0000256" key="8">
    <source>
        <dbReference type="ARBA" id="ARBA00023212"/>
    </source>
</evidence>
<dbReference type="OrthoDB" id="312015at2759"/>
<evidence type="ECO:0000256" key="6">
    <source>
        <dbReference type="ARBA" id="ARBA00022949"/>
    </source>
</evidence>
<keyword evidence="7 9" id="KW-0175">Coiled coil</keyword>
<dbReference type="Proteomes" id="UP000813824">
    <property type="component" value="Unassembled WGS sequence"/>
</dbReference>
<dbReference type="GO" id="GO:0035735">
    <property type="term" value="P:intraciliary transport involved in cilium assembly"/>
    <property type="evidence" value="ECO:0007669"/>
    <property type="project" value="TreeGrafter"/>
</dbReference>
<evidence type="ECO:0000256" key="5">
    <source>
        <dbReference type="ARBA" id="ARBA00022889"/>
    </source>
</evidence>
<dbReference type="GO" id="GO:0036064">
    <property type="term" value="C:ciliary basal body"/>
    <property type="evidence" value="ECO:0007669"/>
    <property type="project" value="TreeGrafter"/>
</dbReference>
<feature type="compositionally biased region" description="Low complexity" evidence="10">
    <location>
        <begin position="616"/>
        <end position="632"/>
    </location>
</feature>
<dbReference type="PANTHER" id="PTHR46507:SF4">
    <property type="entry name" value="SSX FAMILY MEMBER 2 INTERACTING PROTEIN"/>
    <property type="match status" value="1"/>
</dbReference>
<dbReference type="EMBL" id="JAEVFJ010000035">
    <property type="protein sequence ID" value="KAH8091643.1"/>
    <property type="molecule type" value="Genomic_DNA"/>
</dbReference>
<keyword evidence="5" id="KW-0130">Cell adhesion</keyword>
<feature type="region of interest" description="Disordered" evidence="10">
    <location>
        <begin position="587"/>
        <end position="650"/>
    </location>
</feature>
<evidence type="ECO:0000256" key="10">
    <source>
        <dbReference type="SAM" id="MobiDB-lite"/>
    </source>
</evidence>
<feature type="compositionally biased region" description="Polar residues" evidence="10">
    <location>
        <begin position="549"/>
        <end position="559"/>
    </location>
</feature>
<feature type="region of interest" description="Disordered" evidence="10">
    <location>
        <begin position="808"/>
        <end position="858"/>
    </location>
</feature>
<keyword evidence="8" id="KW-0206">Cytoskeleton</keyword>
<feature type="region of interest" description="Disordered" evidence="10">
    <location>
        <begin position="549"/>
        <end position="570"/>
    </location>
</feature>
<feature type="compositionally biased region" description="Polar residues" evidence="10">
    <location>
        <begin position="633"/>
        <end position="645"/>
    </location>
</feature>
<evidence type="ECO:0000313" key="12">
    <source>
        <dbReference type="Proteomes" id="UP000813824"/>
    </source>
</evidence>
<feature type="compositionally biased region" description="Low complexity" evidence="10">
    <location>
        <begin position="810"/>
        <end position="824"/>
    </location>
</feature>
<evidence type="ECO:0000256" key="3">
    <source>
        <dbReference type="ARBA" id="ARBA00009291"/>
    </source>
</evidence>
<feature type="region of interest" description="Disordered" evidence="10">
    <location>
        <begin position="732"/>
        <end position="793"/>
    </location>
</feature>
<evidence type="ECO:0000256" key="4">
    <source>
        <dbReference type="ARBA" id="ARBA00022490"/>
    </source>
</evidence>
<dbReference type="InterPro" id="IPR021622">
    <property type="entry name" value="Afadin/alpha-actinin-bd"/>
</dbReference>
<comment type="caution">
    <text evidence="11">The sequence shown here is derived from an EMBL/GenBank/DDBJ whole genome shotgun (WGS) entry which is preliminary data.</text>
</comment>
<feature type="compositionally biased region" description="Basic residues" evidence="10">
    <location>
        <begin position="483"/>
        <end position="496"/>
    </location>
</feature>
<feature type="compositionally biased region" description="Basic and acidic residues" evidence="10">
    <location>
        <begin position="759"/>
        <end position="774"/>
    </location>
</feature>
<accession>A0A8K0UJE7</accession>
<comment type="similarity">
    <text evidence="3">Belongs to the ADIP family.</text>
</comment>
<dbReference type="AlphaFoldDB" id="A0A8K0UJE7"/>
<feature type="region of interest" description="Disordered" evidence="10">
    <location>
        <begin position="685"/>
        <end position="715"/>
    </location>
</feature>
<dbReference type="PANTHER" id="PTHR46507">
    <property type="entry name" value="AFADIN- AND ALPHA-ACTININ-BINDING PROTEIN"/>
    <property type="match status" value="1"/>
</dbReference>
<organism evidence="11 12">
    <name type="scientific">Cristinia sonorae</name>
    <dbReference type="NCBI Taxonomy" id="1940300"/>
    <lineage>
        <taxon>Eukaryota</taxon>
        <taxon>Fungi</taxon>
        <taxon>Dikarya</taxon>
        <taxon>Basidiomycota</taxon>
        <taxon>Agaricomycotina</taxon>
        <taxon>Agaricomycetes</taxon>
        <taxon>Agaricomycetidae</taxon>
        <taxon>Agaricales</taxon>
        <taxon>Pleurotineae</taxon>
        <taxon>Stephanosporaceae</taxon>
        <taxon>Cristinia</taxon>
    </lineage>
</organism>
<comment type="subcellular location">
    <subcellularLocation>
        <location evidence="1">Cell junction</location>
    </subcellularLocation>
    <subcellularLocation>
        <location evidence="2">Cytoplasm</location>
        <location evidence="2">Cytoskeleton</location>
        <location evidence="2">Microtubule organizing center</location>
        <location evidence="2">Centrosome</location>
    </subcellularLocation>
</comment>
<feature type="coiled-coil region" evidence="9">
    <location>
        <begin position="103"/>
        <end position="183"/>
    </location>
</feature>
<feature type="compositionally biased region" description="Acidic residues" evidence="10">
    <location>
        <begin position="732"/>
        <end position="741"/>
    </location>
</feature>